<gene>
    <name evidence="3" type="ORF">M501DRAFT_981125</name>
</gene>
<feature type="domain" description="DUF7907" evidence="2">
    <location>
        <begin position="25"/>
        <end position="192"/>
    </location>
</feature>
<proteinExistence type="predicted"/>
<evidence type="ECO:0000313" key="3">
    <source>
        <dbReference type="EMBL" id="KAF2835862.1"/>
    </source>
</evidence>
<feature type="chain" id="PRO_5040124595" description="DUF7907 domain-containing protein" evidence="1">
    <location>
        <begin position="20"/>
        <end position="200"/>
    </location>
</feature>
<keyword evidence="1" id="KW-0732">Signal</keyword>
<comment type="caution">
    <text evidence="3">The sequence shown here is derived from an EMBL/GenBank/DDBJ whole genome shotgun (WGS) entry which is preliminary data.</text>
</comment>
<dbReference type="Pfam" id="PF25484">
    <property type="entry name" value="DUF7907"/>
    <property type="match status" value="1"/>
</dbReference>
<reference evidence="3" key="1">
    <citation type="journal article" date="2020" name="Stud. Mycol.">
        <title>101 Dothideomycetes genomes: a test case for predicting lifestyles and emergence of pathogens.</title>
        <authorList>
            <person name="Haridas S."/>
            <person name="Albert R."/>
            <person name="Binder M."/>
            <person name="Bloem J."/>
            <person name="Labutti K."/>
            <person name="Salamov A."/>
            <person name="Andreopoulos B."/>
            <person name="Baker S."/>
            <person name="Barry K."/>
            <person name="Bills G."/>
            <person name="Bluhm B."/>
            <person name="Cannon C."/>
            <person name="Castanera R."/>
            <person name="Culley D."/>
            <person name="Daum C."/>
            <person name="Ezra D."/>
            <person name="Gonzalez J."/>
            <person name="Henrissat B."/>
            <person name="Kuo A."/>
            <person name="Liang C."/>
            <person name="Lipzen A."/>
            <person name="Lutzoni F."/>
            <person name="Magnuson J."/>
            <person name="Mondo S."/>
            <person name="Nolan M."/>
            <person name="Ohm R."/>
            <person name="Pangilinan J."/>
            <person name="Park H.-J."/>
            <person name="Ramirez L."/>
            <person name="Alfaro M."/>
            <person name="Sun H."/>
            <person name="Tritt A."/>
            <person name="Yoshinaga Y."/>
            <person name="Zwiers L.-H."/>
            <person name="Turgeon B."/>
            <person name="Goodwin S."/>
            <person name="Spatafora J."/>
            <person name="Crous P."/>
            <person name="Grigoriev I."/>
        </authorList>
    </citation>
    <scope>NUCLEOTIDE SEQUENCE</scope>
    <source>
        <strain evidence="3">CBS 101060</strain>
    </source>
</reference>
<organism evidence="3 4">
    <name type="scientific">Patellaria atrata CBS 101060</name>
    <dbReference type="NCBI Taxonomy" id="1346257"/>
    <lineage>
        <taxon>Eukaryota</taxon>
        <taxon>Fungi</taxon>
        <taxon>Dikarya</taxon>
        <taxon>Ascomycota</taxon>
        <taxon>Pezizomycotina</taxon>
        <taxon>Dothideomycetes</taxon>
        <taxon>Dothideomycetes incertae sedis</taxon>
        <taxon>Patellariales</taxon>
        <taxon>Patellariaceae</taxon>
        <taxon>Patellaria</taxon>
    </lineage>
</organism>
<feature type="signal peptide" evidence="1">
    <location>
        <begin position="1"/>
        <end position="19"/>
    </location>
</feature>
<dbReference type="OrthoDB" id="3515453at2759"/>
<accession>A0A9P4S417</accession>
<keyword evidence="4" id="KW-1185">Reference proteome</keyword>
<dbReference type="EMBL" id="MU006106">
    <property type="protein sequence ID" value="KAF2835862.1"/>
    <property type="molecule type" value="Genomic_DNA"/>
</dbReference>
<name>A0A9P4S417_9PEZI</name>
<evidence type="ECO:0000256" key="1">
    <source>
        <dbReference type="SAM" id="SignalP"/>
    </source>
</evidence>
<dbReference type="AlphaFoldDB" id="A0A9P4S417"/>
<protein>
    <recommendedName>
        <fullName evidence="2">DUF7907 domain-containing protein</fullName>
    </recommendedName>
</protein>
<dbReference type="InterPro" id="IPR057229">
    <property type="entry name" value="DUF7907"/>
</dbReference>
<dbReference type="Proteomes" id="UP000799429">
    <property type="component" value="Unassembled WGS sequence"/>
</dbReference>
<sequence length="200" mass="22243">MRSFATASLLLGAATHVAAQYYNQSAPFNLVLKSVNETLDGKYLTPCHSGAAIENLCVYDTPSAYPYFYNYSDTPDFTSDSGYLTWDLHGGNFVVNEPMVFSYNPSSNLALPQLQPGYGELLIAFDEDEKLYVPAYIDDSVDPIEAGESFPLYRWFACQTYYSAYRYLALSWQLGNAPPQNPTCQAVNVTRVFTETAGGY</sequence>
<evidence type="ECO:0000259" key="2">
    <source>
        <dbReference type="Pfam" id="PF25484"/>
    </source>
</evidence>
<evidence type="ECO:0000313" key="4">
    <source>
        <dbReference type="Proteomes" id="UP000799429"/>
    </source>
</evidence>